<feature type="region of interest" description="Disordered" evidence="1">
    <location>
        <begin position="1"/>
        <end position="21"/>
    </location>
</feature>
<dbReference type="Pfam" id="PF08624">
    <property type="entry name" value="CRC_subunit"/>
    <property type="match status" value="1"/>
</dbReference>
<dbReference type="PANTHER" id="PTHR43187:SF1">
    <property type="entry name" value="GLUTAMINE AMIDOTRANSFERASE DUG3-RELATED"/>
    <property type="match status" value="1"/>
</dbReference>
<dbReference type="PROSITE" id="PS51278">
    <property type="entry name" value="GATASE_TYPE_2"/>
    <property type="match status" value="1"/>
</dbReference>
<evidence type="ECO:0000313" key="3">
    <source>
        <dbReference type="EMBL" id="KAL0573363.1"/>
    </source>
</evidence>
<dbReference type="Pfam" id="PF13522">
    <property type="entry name" value="GATase_6"/>
    <property type="match status" value="1"/>
</dbReference>
<keyword evidence="4" id="KW-1185">Reference proteome</keyword>
<dbReference type="Proteomes" id="UP001465976">
    <property type="component" value="Unassembled WGS sequence"/>
</dbReference>
<dbReference type="EMBL" id="JBAHYK010000513">
    <property type="protein sequence ID" value="KAL0573363.1"/>
    <property type="molecule type" value="Genomic_DNA"/>
</dbReference>
<proteinExistence type="predicted"/>
<evidence type="ECO:0000259" key="2">
    <source>
        <dbReference type="PROSITE" id="PS51278"/>
    </source>
</evidence>
<dbReference type="InterPro" id="IPR013933">
    <property type="entry name" value="CRC_Rsc7/Swp82"/>
</dbReference>
<protein>
    <submittedName>
        <fullName evidence="3">Chromatin structure-remodeling complex subunit RSC7</fullName>
    </submittedName>
</protein>
<organism evidence="3 4">
    <name type="scientific">Marasmius crinis-equi</name>
    <dbReference type="NCBI Taxonomy" id="585013"/>
    <lineage>
        <taxon>Eukaryota</taxon>
        <taxon>Fungi</taxon>
        <taxon>Dikarya</taxon>
        <taxon>Basidiomycota</taxon>
        <taxon>Agaricomycotina</taxon>
        <taxon>Agaricomycetes</taxon>
        <taxon>Agaricomycetidae</taxon>
        <taxon>Agaricales</taxon>
        <taxon>Marasmiineae</taxon>
        <taxon>Marasmiaceae</taxon>
        <taxon>Marasmius</taxon>
    </lineage>
</organism>
<feature type="domain" description="Glutamine amidotransferase type-2" evidence="2">
    <location>
        <begin position="414"/>
        <end position="736"/>
    </location>
</feature>
<dbReference type="InterPro" id="IPR017932">
    <property type="entry name" value="GATase_2_dom"/>
</dbReference>
<dbReference type="SUPFAM" id="SSF56235">
    <property type="entry name" value="N-terminal nucleophile aminohydrolases (Ntn hydrolases)"/>
    <property type="match status" value="1"/>
</dbReference>
<evidence type="ECO:0000313" key="4">
    <source>
        <dbReference type="Proteomes" id="UP001465976"/>
    </source>
</evidence>
<dbReference type="CDD" id="cd01908">
    <property type="entry name" value="YafJ"/>
    <property type="match status" value="1"/>
</dbReference>
<accession>A0ABR3FDP0</accession>
<gene>
    <name evidence="3" type="primary">NPL6</name>
    <name evidence="3" type="ORF">V5O48_008606</name>
</gene>
<reference evidence="3 4" key="1">
    <citation type="submission" date="2024-02" db="EMBL/GenBank/DDBJ databases">
        <title>A draft genome for the cacao thread blight pathogen Marasmius crinis-equi.</title>
        <authorList>
            <person name="Cohen S.P."/>
            <person name="Baruah I.K."/>
            <person name="Amoako-Attah I."/>
            <person name="Bukari Y."/>
            <person name="Meinhardt L.W."/>
            <person name="Bailey B.A."/>
        </authorList>
    </citation>
    <scope>NUCLEOTIDE SEQUENCE [LARGE SCALE GENOMIC DNA]</scope>
    <source>
        <strain evidence="3 4">GH-76</strain>
    </source>
</reference>
<name>A0ABR3FDP0_9AGAR</name>
<comment type="caution">
    <text evidence="3">The sequence shown here is derived from an EMBL/GenBank/DDBJ whole genome shotgun (WGS) entry which is preliminary data.</text>
</comment>
<dbReference type="InterPro" id="IPR029055">
    <property type="entry name" value="Ntn_hydrolases_N"/>
</dbReference>
<dbReference type="InterPro" id="IPR052373">
    <property type="entry name" value="Gamma-glu_amide_hydrolase"/>
</dbReference>
<dbReference type="PANTHER" id="PTHR43187">
    <property type="entry name" value="GLUTAMINE AMIDOTRANSFERASE DUG3-RELATED"/>
    <property type="match status" value="1"/>
</dbReference>
<dbReference type="Gene3D" id="3.60.20.10">
    <property type="entry name" value="Glutamine Phosphoribosylpyrophosphate, subunit 1, domain 1"/>
    <property type="match status" value="1"/>
</dbReference>
<sequence length="754" mass="83255">MDVDEEVGVEGEAKERPAPIAGGKPFVRVQGQVWVIEGDELIIPDDPKGDEKVDRWGNLLGGRKFKSNTFILPNRHPERQYMLAIDAARTSGFRDSLYYFRRNPLALKLNATQAEKEYLIGEGKLGSHLKTRSVTLVTARSAFKMHGSKMLIDGRWVTDDYYEEKVLAEITARGLQPGDLVGELPDPNATSAKNIAAEAPADIDAGSGGGSSIYRAGGPTTIFGGSGWGPYSDGPLNAVRKSLLTRDGVNEENWMWRMAEKTSEMSEEWRRVRERAVGREIVDEKGKGKGKERARGSDVEVTVLGKKRKLSAGVDLDPGPALGSYDPHTGLIFYRSSTQPTLSQMEPLPDSAPPGPRRVLGGAKAGSLGWGIAWLDTVMELPALPESEGQEPDAALREWLLPGREERERLLREVRAAGILLEDVLIRPDHSIVKQVEDHYLPKLFHHIDKEADKAERADIAARNLYFNGDGTGVAFYSHVASQYGTATYPLPQCYKTTMPPTNDINFKSLCQNTCSKTVFAHVRMATSDVHQFNSHPFAFGRHIFMHNGGISDFAKIRRDVCTKLSHQAFEGVHGTTDSEHLGALYMTHLGEDWGKEYSLEEMKSALERAIGDVLELQKKLPGAKNPLAASSLNLCTTDGNKLVAFRFRNSEAEEPPSLYISTKAGVTLNRKFPGHPNFKKEEEIPEEHAAGLVGSDTKATEDHGDHLIVASEPTTRDVDEWDLVPKNQAVMVQFADGKMDLRVEKIEIPETKV</sequence>
<evidence type="ECO:0000256" key="1">
    <source>
        <dbReference type="SAM" id="MobiDB-lite"/>
    </source>
</evidence>